<reference evidence="6 7" key="1">
    <citation type="submission" date="2015-12" db="EMBL/GenBank/DDBJ databases">
        <title>The genome of Folsomia candida.</title>
        <authorList>
            <person name="Faddeeva A."/>
            <person name="Derks M.F."/>
            <person name="Anvar Y."/>
            <person name="Smit S."/>
            <person name="Van Straalen N."/>
            <person name="Roelofs D."/>
        </authorList>
    </citation>
    <scope>NUCLEOTIDE SEQUENCE [LARGE SCALE GENOMIC DNA]</scope>
    <source>
        <strain evidence="6 7">VU population</strain>
        <tissue evidence="6">Whole body</tissue>
    </source>
</reference>
<dbReference type="SUPFAM" id="SSF52540">
    <property type="entry name" value="P-loop containing nucleoside triphosphate hydrolases"/>
    <property type="match status" value="1"/>
</dbReference>
<dbReference type="InterPro" id="IPR025476">
    <property type="entry name" value="Helitron_helicase-like"/>
</dbReference>
<evidence type="ECO:0000256" key="2">
    <source>
        <dbReference type="SAM" id="MobiDB-lite"/>
    </source>
</evidence>
<keyword evidence="1" id="KW-0378">Hydrolase</keyword>
<dbReference type="Gene3D" id="3.90.70.120">
    <property type="match status" value="1"/>
</dbReference>
<keyword evidence="7" id="KW-1185">Reference proteome</keyword>
<dbReference type="OrthoDB" id="416437at2759"/>
<dbReference type="EC" id="5.6.2.3" evidence="1"/>
<dbReference type="Pfam" id="PF05970">
    <property type="entry name" value="PIF1"/>
    <property type="match status" value="1"/>
</dbReference>
<name>A0A226ELD9_FOLCA</name>
<accession>A0A226ELD9</accession>
<keyword evidence="1" id="KW-0547">Nucleotide-binding</keyword>
<dbReference type="PANTHER" id="PTHR47642">
    <property type="entry name" value="ATP-DEPENDENT DNA HELICASE"/>
    <property type="match status" value="1"/>
</dbReference>
<dbReference type="Proteomes" id="UP000198287">
    <property type="component" value="Unassembled WGS sequence"/>
</dbReference>
<feature type="domain" description="Helitron helicase-like" evidence="4">
    <location>
        <begin position="719"/>
        <end position="915"/>
    </location>
</feature>
<proteinExistence type="inferred from homology"/>
<sequence length="1703" mass="192794">MIVRQTFILFTFHLSFHQPTDYHQKKHQNHHIISSPHYSHTDLLIFLLLDCLPYLQPNTSITSFQAELHVYLHHQQRCRRSGGASVSIEDDDDSARKDNLVSDEMVMIAKFIRRNQPNDVDNNNPIAGSNNNYNRNEKPTTISGDDINRHQCSEESSQQKLFNININQAADWRCRICDRIWYRKGIRSLTVTQEIYDLLDGVPNKYIPTVKANLLPAVLEVITCCHRCHESLSKRKVPAVALLNNMFVPASPEVIRKLSEVETRAVSRAKAFLKIFKLSRGRGQAALRGQVIHFAQSVEEVQEQLRLGPNNNYGTVVVTESVENFPHSSVYQLRPQELREALQWLLINNPGYSNVTLDQFHVDGIRIQDIVIREEADVIPSPEEITRRRGHRIQNTYSVVPGKPWMSTLEMSFCQSAPIFGDAAGNQCTAICAVAAAYAAVKPPNDWLIQDGDRILTEGDFYNNQCRNRLADAYASRVIADGQQRPDVSNHLAVDEVLGDVTNCYGKTVRIGFIRGGAVIYGAFDKFRQEATSITSNSISGAVSEFLGGYTMALIRTEEYIFYFDSHARTKQGQISTAARQKAVVLKLDRTHPASVNHIGSIVNKNCVGGPNSAVVTITPLDVTILDEHQVISTPPPPPPEQPQNIERPPEAAAFGEEALEDCLIHPVDFIEPRLESFALHRTAAPPIRVHDENHLEEKCFVQCFPHGQFGFDEERDDRLHLTAHGYFQTRVMSADARFHSNEYLFYALSRSEESIIRSKINVWGNMRYQDEQNDNAPAAENLHLYMSAIRGSKSYWKKYTGDIMAMITRLGPPTFFLTVSYDDMGSTDVLNAMWKASHAADDPPPEKIQDLPFEIRRDLLNFNPVAAARHFNLRTQELIKLITTDTTIFGGPVADYTFRVEFQDRGSPHLHSLIWVEGAPGFSTPEGIAFIDRNVSCGLQRSGMEDIVRRYQSHRDTPTCFKKSASCRFGFPRPLAAETTLVSEDACKGRGAVIHRDKGEERINNYHPVLLKLLRCNMDIQPVIGVAAVAFYIAKYIGKNEPETLRNDIRHTLQTLRDSRQPVRVQMEKVSRLLLSRRTVGSQEAAYRMTNLPMRHTSRGFVFIPTYLPGERIRLLKKNAYLEREEVQFASNIIDKYCHRPDDLERISLYEFASKYRPVRIQQQADDDLDEGEEQAQQTRGRPAGSRPFYLKDRRMGMWKEREKFAIIKSPPFHSESDAANFVYSHLLLYVPFTAENFMTDGESVEEAYEKHKGSLRTTADFPLIRPDMEQALETAILHAADLNQLSELEEEVILDREENFADHPDIYNASNVLPAQEEYAIPLLDEVSFQLERSKMNGDQKAIYDMVDEQIRNPSRGQLQLFISGAGGTGKSFLIGLMSNLIRTSDHGPGLDGLVLAAPTGIAALNINGQTLHRTFHLAVESGSVPPYASLGAQMLQKMRDKFRYVDWVIMDEVSMISYEVFKQVSRRLGECFDNTEPFGGKNVIVVGDLFQLEPVNGSCIYDQPVTSGAEEHLWRNFAFRELTVNMRQGLDPLLHICNNLREGNITTDDLHLLRTREFNEVTSSKEMKESFRNAIRIFPTRSQAAEYNRHSTNILKNDPNISVYKIKARDTFFTGTKAGSRAPLAYSYRDSNLCGGFQASIELAAPDCRNELSENPGPESAKTSKLNATKAFTLQYYHNHKKKTLGGGVEEEEAFYHPPD</sequence>
<comment type="cofactor">
    <cofactor evidence="1">
        <name>Mg(2+)</name>
        <dbReference type="ChEBI" id="CHEBI:18420"/>
    </cofactor>
</comment>
<dbReference type="GO" id="GO:0016887">
    <property type="term" value="F:ATP hydrolysis activity"/>
    <property type="evidence" value="ECO:0007669"/>
    <property type="project" value="RHEA"/>
</dbReference>
<organism evidence="6 7">
    <name type="scientific">Folsomia candida</name>
    <name type="common">Springtail</name>
    <dbReference type="NCBI Taxonomy" id="158441"/>
    <lineage>
        <taxon>Eukaryota</taxon>
        <taxon>Metazoa</taxon>
        <taxon>Ecdysozoa</taxon>
        <taxon>Arthropoda</taxon>
        <taxon>Hexapoda</taxon>
        <taxon>Collembola</taxon>
        <taxon>Entomobryomorpha</taxon>
        <taxon>Isotomoidea</taxon>
        <taxon>Isotomidae</taxon>
        <taxon>Proisotominae</taxon>
        <taxon>Folsomia</taxon>
    </lineage>
</organism>
<evidence type="ECO:0000313" key="7">
    <source>
        <dbReference type="Proteomes" id="UP000198287"/>
    </source>
</evidence>
<evidence type="ECO:0000259" key="4">
    <source>
        <dbReference type="Pfam" id="PF14214"/>
    </source>
</evidence>
<evidence type="ECO:0000256" key="1">
    <source>
        <dbReference type="RuleBase" id="RU363044"/>
    </source>
</evidence>
<comment type="caution">
    <text evidence="6">The sequence shown here is derived from an EMBL/GenBank/DDBJ whole genome shotgun (WGS) entry which is preliminary data.</text>
</comment>
<protein>
    <recommendedName>
        <fullName evidence="1">ATP-dependent DNA helicase</fullName>
        <ecNumber evidence="1">5.6.2.3</ecNumber>
    </recommendedName>
</protein>
<dbReference type="InterPro" id="IPR051055">
    <property type="entry name" value="PIF1_helicase"/>
</dbReference>
<dbReference type="Gene3D" id="3.40.50.300">
    <property type="entry name" value="P-loop containing nucleotide triphosphate hydrolases"/>
    <property type="match status" value="1"/>
</dbReference>
<feature type="compositionally biased region" description="Acidic residues" evidence="2">
    <location>
        <begin position="1166"/>
        <end position="1175"/>
    </location>
</feature>
<dbReference type="GO" id="GO:0005524">
    <property type="term" value="F:ATP binding"/>
    <property type="evidence" value="ECO:0007669"/>
    <property type="project" value="UniProtKB-KW"/>
</dbReference>
<evidence type="ECO:0000259" key="3">
    <source>
        <dbReference type="Pfam" id="PF05970"/>
    </source>
</evidence>
<feature type="region of interest" description="Disordered" evidence="2">
    <location>
        <begin position="119"/>
        <end position="148"/>
    </location>
</feature>
<feature type="domain" description="DUF6570" evidence="5">
    <location>
        <begin position="234"/>
        <end position="359"/>
    </location>
</feature>
<feature type="domain" description="DNA helicase Pif1-like DEAD-box helicase" evidence="3">
    <location>
        <begin position="1338"/>
        <end position="1531"/>
    </location>
</feature>
<dbReference type="GO" id="GO:0006281">
    <property type="term" value="P:DNA repair"/>
    <property type="evidence" value="ECO:0007669"/>
    <property type="project" value="UniProtKB-KW"/>
</dbReference>
<evidence type="ECO:0000313" key="6">
    <source>
        <dbReference type="EMBL" id="OXA58515.1"/>
    </source>
</evidence>
<dbReference type="PANTHER" id="PTHR47642:SF5">
    <property type="entry name" value="ATP-DEPENDENT DNA HELICASE"/>
    <property type="match status" value="1"/>
</dbReference>
<dbReference type="GO" id="GO:0000723">
    <property type="term" value="P:telomere maintenance"/>
    <property type="evidence" value="ECO:0007669"/>
    <property type="project" value="InterPro"/>
</dbReference>
<comment type="similarity">
    <text evidence="1">Belongs to the helicase family.</text>
</comment>
<dbReference type="InterPro" id="IPR027417">
    <property type="entry name" value="P-loop_NTPase"/>
</dbReference>
<keyword evidence="1" id="KW-0234">DNA repair</keyword>
<feature type="compositionally biased region" description="Polar residues" evidence="2">
    <location>
        <begin position="119"/>
        <end position="143"/>
    </location>
</feature>
<dbReference type="Pfam" id="PF14214">
    <property type="entry name" value="Helitron_like_N"/>
    <property type="match status" value="1"/>
</dbReference>
<dbReference type="Pfam" id="PF20209">
    <property type="entry name" value="DUF6570"/>
    <property type="match status" value="1"/>
</dbReference>
<keyword evidence="1" id="KW-0067">ATP-binding</keyword>
<keyword evidence="1 6" id="KW-0347">Helicase</keyword>
<evidence type="ECO:0000259" key="5">
    <source>
        <dbReference type="Pfam" id="PF20209"/>
    </source>
</evidence>
<dbReference type="GO" id="GO:0043139">
    <property type="term" value="F:5'-3' DNA helicase activity"/>
    <property type="evidence" value="ECO:0007669"/>
    <property type="project" value="UniProtKB-EC"/>
</dbReference>
<dbReference type="GO" id="GO:0006310">
    <property type="term" value="P:DNA recombination"/>
    <property type="evidence" value="ECO:0007669"/>
    <property type="project" value="UniProtKB-KW"/>
</dbReference>
<gene>
    <name evidence="6" type="ORF">Fcan01_07634</name>
</gene>
<dbReference type="EMBL" id="LNIX01000003">
    <property type="protein sequence ID" value="OXA58515.1"/>
    <property type="molecule type" value="Genomic_DNA"/>
</dbReference>
<keyword evidence="1" id="KW-0233">DNA recombination</keyword>
<dbReference type="InterPro" id="IPR010285">
    <property type="entry name" value="DNA_helicase_pif1-like_DEAD"/>
</dbReference>
<dbReference type="InterPro" id="IPR046700">
    <property type="entry name" value="DUF6570"/>
</dbReference>
<feature type="region of interest" description="Disordered" evidence="2">
    <location>
        <begin position="1166"/>
        <end position="1189"/>
    </location>
</feature>
<comment type="catalytic activity">
    <reaction evidence="1">
        <text>ATP + H2O = ADP + phosphate + H(+)</text>
        <dbReference type="Rhea" id="RHEA:13065"/>
        <dbReference type="ChEBI" id="CHEBI:15377"/>
        <dbReference type="ChEBI" id="CHEBI:15378"/>
        <dbReference type="ChEBI" id="CHEBI:30616"/>
        <dbReference type="ChEBI" id="CHEBI:43474"/>
        <dbReference type="ChEBI" id="CHEBI:456216"/>
        <dbReference type="EC" id="5.6.2.3"/>
    </reaction>
</comment>
<keyword evidence="1" id="KW-0227">DNA damage</keyword>